<comment type="caution">
    <text evidence="3">The sequence shown here is derived from an EMBL/GenBank/DDBJ whole genome shotgun (WGS) entry which is preliminary data.</text>
</comment>
<evidence type="ECO:0000256" key="2">
    <source>
        <dbReference type="SAM" id="Phobius"/>
    </source>
</evidence>
<keyword evidence="2" id="KW-1133">Transmembrane helix</keyword>
<accession>A0ABS7HK63</accession>
<evidence type="ECO:0000313" key="4">
    <source>
        <dbReference type="Proteomes" id="UP001196843"/>
    </source>
</evidence>
<protein>
    <submittedName>
        <fullName evidence="3">DUF2510 domain-containing protein</fullName>
    </submittedName>
</protein>
<proteinExistence type="predicted"/>
<evidence type="ECO:0000313" key="3">
    <source>
        <dbReference type="EMBL" id="MBW9093334.1"/>
    </source>
</evidence>
<sequence length="234" mass="26196">MGLPPGWYDDGVGFRRWWDGTAWTEWVDKTPWDDGRSSSEFAHTDAAPGPAAPDRASRTSARPQEAKKRLSILAKVLLFGLPGIVVAGAATTVVVGLLTAEHWTVVDVPEHKETFRTEEYLTGDYIVENLGGNPCYVGQDWYECRNNMVDEYNRECAERSLTESSRLLCDDYGAELDRMEEVGDYGWVVETLGSYGYLRSTQESSTRQVSNNDYRPAITHEATCYLGFLGECPD</sequence>
<name>A0ABS7HK63_9MICO</name>
<organism evidence="3 4">
    <name type="scientific">Microbacterium jejuense</name>
    <dbReference type="NCBI Taxonomy" id="1263637"/>
    <lineage>
        <taxon>Bacteria</taxon>
        <taxon>Bacillati</taxon>
        <taxon>Actinomycetota</taxon>
        <taxon>Actinomycetes</taxon>
        <taxon>Micrococcales</taxon>
        <taxon>Microbacteriaceae</taxon>
        <taxon>Microbacterium</taxon>
    </lineage>
</organism>
<gene>
    <name evidence="3" type="ORF">JNB62_06535</name>
</gene>
<dbReference type="Proteomes" id="UP001196843">
    <property type="component" value="Unassembled WGS sequence"/>
</dbReference>
<keyword evidence="4" id="KW-1185">Reference proteome</keyword>
<keyword evidence="2" id="KW-0812">Transmembrane</keyword>
<reference evidence="3 4" key="1">
    <citation type="journal article" date="2021" name="MBio">
        <title>Poor Competitiveness of Bradyrhizobium in Pigeon Pea Root Colonization in Indian Soils.</title>
        <authorList>
            <person name="Chalasani D."/>
            <person name="Basu A."/>
            <person name="Pullabhotla S.V.S.R.N."/>
            <person name="Jorrin B."/>
            <person name="Neal A.L."/>
            <person name="Poole P.S."/>
            <person name="Podile A.R."/>
            <person name="Tkacz A."/>
        </authorList>
    </citation>
    <scope>NUCLEOTIDE SEQUENCE [LARGE SCALE GENOMIC DNA]</scope>
    <source>
        <strain evidence="3 4">HU14</strain>
    </source>
</reference>
<dbReference type="RefSeq" id="WP_220300063.1">
    <property type="nucleotide sequence ID" value="NZ_JAEUAW010000004.1"/>
</dbReference>
<feature type="region of interest" description="Disordered" evidence="1">
    <location>
        <begin position="34"/>
        <end position="63"/>
    </location>
</feature>
<feature type="transmembrane region" description="Helical" evidence="2">
    <location>
        <begin position="72"/>
        <end position="98"/>
    </location>
</feature>
<evidence type="ECO:0000256" key="1">
    <source>
        <dbReference type="SAM" id="MobiDB-lite"/>
    </source>
</evidence>
<dbReference type="EMBL" id="JAEUAW010000004">
    <property type="protein sequence ID" value="MBW9093334.1"/>
    <property type="molecule type" value="Genomic_DNA"/>
</dbReference>
<keyword evidence="2" id="KW-0472">Membrane</keyword>